<gene>
    <name evidence="1" type="ordered locus">ANT_27140</name>
</gene>
<organism evidence="1 2">
    <name type="scientific">Anaerolinea thermophila (strain DSM 14523 / JCM 11388 / NBRC 100420 / UNI-1)</name>
    <dbReference type="NCBI Taxonomy" id="926569"/>
    <lineage>
        <taxon>Bacteria</taxon>
        <taxon>Bacillati</taxon>
        <taxon>Chloroflexota</taxon>
        <taxon>Anaerolineae</taxon>
        <taxon>Anaerolineales</taxon>
        <taxon>Anaerolineaceae</taxon>
        <taxon>Anaerolinea</taxon>
    </lineage>
</organism>
<sequence>MRQMLLRYRNLHDDPLHRIGENVCSKYIKKPD</sequence>
<protein>
    <submittedName>
        <fullName evidence="1">Uncharacterized protein</fullName>
    </submittedName>
</protein>
<dbReference type="HOGENOM" id="CLU_3387754_0_0_0"/>
<evidence type="ECO:0000313" key="2">
    <source>
        <dbReference type="Proteomes" id="UP000008922"/>
    </source>
</evidence>
<dbReference type="InParanoid" id="E8N0J1"/>
<evidence type="ECO:0000313" key="1">
    <source>
        <dbReference type="EMBL" id="BAJ64740.1"/>
    </source>
</evidence>
<keyword evidence="2" id="KW-1185">Reference proteome</keyword>
<name>E8N0J1_ANATU</name>
<dbReference type="AlphaFoldDB" id="E8N0J1"/>
<dbReference type="KEGG" id="atm:ANT_27140"/>
<dbReference type="EMBL" id="AP012029">
    <property type="protein sequence ID" value="BAJ64740.1"/>
    <property type="molecule type" value="Genomic_DNA"/>
</dbReference>
<accession>E8N0J1</accession>
<reference evidence="1 2" key="1">
    <citation type="submission" date="2010-12" db="EMBL/GenBank/DDBJ databases">
        <title>Whole genome sequence of Anaerolinea thermophila UNI-1.</title>
        <authorList>
            <person name="Narita-Yamada S."/>
            <person name="Kishi E."/>
            <person name="Watanabe Y."/>
            <person name="Takasaki K."/>
            <person name="Ankai A."/>
            <person name="Oguchi A."/>
            <person name="Fukui S."/>
            <person name="Takahashi M."/>
            <person name="Yashiro I."/>
            <person name="Hosoyama A."/>
            <person name="Sekiguchi Y."/>
            <person name="Hanada S."/>
            <person name="Fujita N."/>
        </authorList>
    </citation>
    <scope>NUCLEOTIDE SEQUENCE [LARGE SCALE GENOMIC DNA]</scope>
    <source>
        <strain evidence="2">DSM 14523 / JCM 11388 / NBRC 100420 / UNI-1</strain>
    </source>
</reference>
<dbReference type="Proteomes" id="UP000008922">
    <property type="component" value="Chromosome"/>
</dbReference>
<proteinExistence type="predicted"/>